<keyword evidence="6 7" id="KW-0472">Membrane</keyword>
<evidence type="ECO:0000256" key="3">
    <source>
        <dbReference type="ARBA" id="ARBA00022475"/>
    </source>
</evidence>
<keyword evidence="3" id="KW-1003">Cell membrane</keyword>
<accession>A0A7X1B2K7</accession>
<dbReference type="GO" id="GO:0044874">
    <property type="term" value="P:lipoprotein localization to outer membrane"/>
    <property type="evidence" value="ECO:0007669"/>
    <property type="project" value="TreeGrafter"/>
</dbReference>
<dbReference type="PANTHER" id="PTHR30489:SF0">
    <property type="entry name" value="LIPOPROTEIN-RELEASING SYSTEM TRANSMEMBRANE PROTEIN LOLE"/>
    <property type="match status" value="1"/>
</dbReference>
<feature type="transmembrane region" description="Helical" evidence="7">
    <location>
        <begin position="310"/>
        <end position="338"/>
    </location>
</feature>
<evidence type="ECO:0000259" key="9">
    <source>
        <dbReference type="Pfam" id="PF12704"/>
    </source>
</evidence>
<feature type="transmembrane region" description="Helical" evidence="7">
    <location>
        <begin position="265"/>
        <end position="289"/>
    </location>
</feature>
<comment type="subcellular location">
    <subcellularLocation>
        <location evidence="1">Cell membrane</location>
        <topology evidence="1">Multi-pass membrane protein</topology>
    </subcellularLocation>
</comment>
<keyword evidence="11" id="KW-1185">Reference proteome</keyword>
<evidence type="ECO:0000256" key="6">
    <source>
        <dbReference type="ARBA" id="ARBA00023136"/>
    </source>
</evidence>
<evidence type="ECO:0000256" key="7">
    <source>
        <dbReference type="SAM" id="Phobius"/>
    </source>
</evidence>
<dbReference type="GO" id="GO:0098797">
    <property type="term" value="C:plasma membrane protein complex"/>
    <property type="evidence" value="ECO:0007669"/>
    <property type="project" value="TreeGrafter"/>
</dbReference>
<organism evidence="10 11">
    <name type="scientific">Pelagicoccus albus</name>
    <dbReference type="NCBI Taxonomy" id="415222"/>
    <lineage>
        <taxon>Bacteria</taxon>
        <taxon>Pseudomonadati</taxon>
        <taxon>Verrucomicrobiota</taxon>
        <taxon>Opitutia</taxon>
        <taxon>Puniceicoccales</taxon>
        <taxon>Pelagicoccaceae</taxon>
        <taxon>Pelagicoccus</taxon>
    </lineage>
</organism>
<dbReference type="InterPro" id="IPR003838">
    <property type="entry name" value="ABC3_permease_C"/>
</dbReference>
<sequence length="399" mass="44221">MFMSLCGIAFGVGFFIVTQAQLSGFEEFFIRTILGTDGAIRIEDKFQNTLSQVEAASSSEQSTSFFVADRGNRRYIQGVEYPDDLREAVQKLPNVSSTSAVLKGRVEVQSPLRAEPGQVYGIVLNDHISVSDLEDQIVFGSLESFRETPTGILLGRKLADRLQARVGDSILIDNRGDQDRYRVCAVYETGVSDIDRVRIFMHLDQARSLLKRPHGVTFVQVSLFDRDRAEYDSVVIENLVQHSAAPWQDREKVWLDVFKALQVSAVITVSTIILISGLGMFNTLVMIVMEKTREIAILRSMGYSRADISSIFLWQGAIVLVLGVILGFLLGAGVTYGVSHLPLRVRGIFSTDSYVVEWSAFHYLWAAITASFIVMFASFAPARRAAKLVPGDVIRGTAS</sequence>
<dbReference type="PANTHER" id="PTHR30489">
    <property type="entry name" value="LIPOPROTEIN-RELEASING SYSTEM TRANSMEMBRANE PROTEIN LOLE"/>
    <property type="match status" value="1"/>
</dbReference>
<feature type="domain" description="MacB-like periplasmic core" evidence="9">
    <location>
        <begin position="2"/>
        <end position="226"/>
    </location>
</feature>
<protein>
    <submittedName>
        <fullName evidence="10">ABC transporter permease</fullName>
    </submittedName>
</protein>
<dbReference type="InterPro" id="IPR025857">
    <property type="entry name" value="MacB_PCD"/>
</dbReference>
<comment type="caution">
    <text evidence="10">The sequence shown here is derived from an EMBL/GenBank/DDBJ whole genome shotgun (WGS) entry which is preliminary data.</text>
</comment>
<comment type="similarity">
    <text evidence="2">Belongs to the ABC-4 integral membrane protein family. LolC/E subfamily.</text>
</comment>
<evidence type="ECO:0000256" key="5">
    <source>
        <dbReference type="ARBA" id="ARBA00022989"/>
    </source>
</evidence>
<dbReference type="Proteomes" id="UP000526501">
    <property type="component" value="Unassembled WGS sequence"/>
</dbReference>
<proteinExistence type="inferred from homology"/>
<evidence type="ECO:0000313" key="10">
    <source>
        <dbReference type="EMBL" id="MBC2604480.1"/>
    </source>
</evidence>
<reference evidence="10 11" key="1">
    <citation type="submission" date="2020-07" db="EMBL/GenBank/DDBJ databases">
        <authorList>
            <person name="Feng X."/>
        </authorList>
    </citation>
    <scope>NUCLEOTIDE SEQUENCE [LARGE SCALE GENOMIC DNA]</scope>
    <source>
        <strain evidence="10 11">JCM23202</strain>
    </source>
</reference>
<evidence type="ECO:0000256" key="2">
    <source>
        <dbReference type="ARBA" id="ARBA00005236"/>
    </source>
</evidence>
<dbReference type="Pfam" id="PF02687">
    <property type="entry name" value="FtsX"/>
    <property type="match status" value="1"/>
</dbReference>
<name>A0A7X1B2K7_9BACT</name>
<dbReference type="InterPro" id="IPR051447">
    <property type="entry name" value="Lipoprotein-release_system"/>
</dbReference>
<feature type="domain" description="ABC3 transporter permease C-terminal" evidence="8">
    <location>
        <begin position="270"/>
        <end position="389"/>
    </location>
</feature>
<evidence type="ECO:0000313" key="11">
    <source>
        <dbReference type="Proteomes" id="UP000526501"/>
    </source>
</evidence>
<evidence type="ECO:0000259" key="8">
    <source>
        <dbReference type="Pfam" id="PF02687"/>
    </source>
</evidence>
<gene>
    <name evidence="10" type="ORF">H5P27_00250</name>
</gene>
<keyword evidence="4 7" id="KW-0812">Transmembrane</keyword>
<dbReference type="Pfam" id="PF12704">
    <property type="entry name" value="MacB_PCD"/>
    <property type="match status" value="1"/>
</dbReference>
<evidence type="ECO:0000256" key="4">
    <source>
        <dbReference type="ARBA" id="ARBA00022692"/>
    </source>
</evidence>
<dbReference type="EMBL" id="JACHVC010000001">
    <property type="protein sequence ID" value="MBC2604480.1"/>
    <property type="molecule type" value="Genomic_DNA"/>
</dbReference>
<evidence type="ECO:0000256" key="1">
    <source>
        <dbReference type="ARBA" id="ARBA00004651"/>
    </source>
</evidence>
<feature type="transmembrane region" description="Helical" evidence="7">
    <location>
        <begin position="358"/>
        <end position="380"/>
    </location>
</feature>
<dbReference type="AlphaFoldDB" id="A0A7X1B2K7"/>
<keyword evidence="5 7" id="KW-1133">Transmembrane helix</keyword>